<dbReference type="Proteomes" id="UP000004982">
    <property type="component" value="Unassembled WGS sequence"/>
</dbReference>
<proteinExistence type="predicted"/>
<dbReference type="EMBL" id="AFQE01000062">
    <property type="protein sequence ID" value="EGQ77108.1"/>
    <property type="molecule type" value="Genomic_DNA"/>
</dbReference>
<reference evidence="1 2" key="1">
    <citation type="submission" date="2011-05" db="EMBL/GenBank/DDBJ databases">
        <authorList>
            <person name="Muzny D."/>
            <person name="Qin X."/>
            <person name="Deng J."/>
            <person name="Jiang H."/>
            <person name="Liu Y."/>
            <person name="Qu J."/>
            <person name="Song X.-Z."/>
            <person name="Zhang L."/>
            <person name="Thornton R."/>
            <person name="Coyle M."/>
            <person name="Francisco L."/>
            <person name="Jackson L."/>
            <person name="Javaid M."/>
            <person name="Korchina V."/>
            <person name="Kovar C."/>
            <person name="Mata R."/>
            <person name="Mathew T."/>
            <person name="Ngo R."/>
            <person name="Nguyen L."/>
            <person name="Nguyen N."/>
            <person name="Okwuonu G."/>
            <person name="Ongeri F."/>
            <person name="Pham C."/>
            <person name="Simmons D."/>
            <person name="Wilczek-Boney K."/>
            <person name="Hale W."/>
            <person name="Jakkamsetti A."/>
            <person name="Pham P."/>
            <person name="Ruth R."/>
            <person name="San Lucas F."/>
            <person name="Warren J."/>
            <person name="Zhang J."/>
            <person name="Zhao Z."/>
            <person name="Zhou C."/>
            <person name="Zhu D."/>
            <person name="Lee S."/>
            <person name="Bess C."/>
            <person name="Blankenburg K."/>
            <person name="Forbes L."/>
            <person name="Fu Q."/>
            <person name="Gubbala S."/>
            <person name="Hirani K."/>
            <person name="Jayaseelan J.C."/>
            <person name="Lara F."/>
            <person name="Munidasa M."/>
            <person name="Palculict T."/>
            <person name="Patil S."/>
            <person name="Pu L.-L."/>
            <person name="Saada N."/>
            <person name="Tang L."/>
            <person name="Weissenberger G."/>
            <person name="Zhu Y."/>
            <person name="Hemphill L."/>
            <person name="Shang Y."/>
            <person name="Youmans B."/>
            <person name="Ayvaz T."/>
            <person name="Ross M."/>
            <person name="Santibanez J."/>
            <person name="Aqrawi P."/>
            <person name="Gross S."/>
            <person name="Joshi V."/>
            <person name="Fowler G."/>
            <person name="Nazareth L."/>
            <person name="Reid J."/>
            <person name="Worley K."/>
            <person name="Petrosino J."/>
            <person name="Highlander S."/>
            <person name="Gibbs R."/>
        </authorList>
    </citation>
    <scope>NUCLEOTIDE SEQUENCE [LARGE SCALE GENOMIC DNA]</scope>
    <source>
        <strain evidence="1 2">ATCC 33926</strain>
    </source>
</reference>
<sequence length="49" mass="5711">MEVYHKIRHFICLVQIYYIIRKRSSEKASARLSAVLHGISSMRNAAKYA</sequence>
<gene>
    <name evidence="1" type="ORF">HMPREF9418_1334</name>
</gene>
<name>A0AA36UJI6_9NEIS</name>
<accession>A0AA36UJI6</accession>
<organism evidence="1 2">
    <name type="scientific">Neisseria macacae ATCC 33926</name>
    <dbReference type="NCBI Taxonomy" id="997348"/>
    <lineage>
        <taxon>Bacteria</taxon>
        <taxon>Pseudomonadati</taxon>
        <taxon>Pseudomonadota</taxon>
        <taxon>Betaproteobacteria</taxon>
        <taxon>Neisseriales</taxon>
        <taxon>Neisseriaceae</taxon>
        <taxon>Neisseria</taxon>
    </lineage>
</organism>
<evidence type="ECO:0000313" key="1">
    <source>
        <dbReference type="EMBL" id="EGQ77108.1"/>
    </source>
</evidence>
<comment type="caution">
    <text evidence="1">The sequence shown here is derived from an EMBL/GenBank/DDBJ whole genome shotgun (WGS) entry which is preliminary data.</text>
</comment>
<evidence type="ECO:0000313" key="2">
    <source>
        <dbReference type="Proteomes" id="UP000004982"/>
    </source>
</evidence>
<protein>
    <submittedName>
        <fullName evidence="1">Uncharacterized protein</fullName>
    </submittedName>
</protein>
<dbReference type="AlphaFoldDB" id="A0AA36UJI6"/>